<name>A0A644WR00_9ZZZZ</name>
<dbReference type="EMBL" id="VSSQ01001196">
    <property type="protein sequence ID" value="MPM06087.1"/>
    <property type="molecule type" value="Genomic_DNA"/>
</dbReference>
<organism evidence="1">
    <name type="scientific">bioreactor metagenome</name>
    <dbReference type="NCBI Taxonomy" id="1076179"/>
    <lineage>
        <taxon>unclassified sequences</taxon>
        <taxon>metagenomes</taxon>
        <taxon>ecological metagenomes</taxon>
    </lineage>
</organism>
<gene>
    <name evidence="1" type="ORF">SDC9_52382</name>
</gene>
<accession>A0A644WR00</accession>
<proteinExistence type="predicted"/>
<comment type="caution">
    <text evidence="1">The sequence shown here is derived from an EMBL/GenBank/DDBJ whole genome shotgun (WGS) entry which is preliminary data.</text>
</comment>
<reference evidence="1" key="1">
    <citation type="submission" date="2019-08" db="EMBL/GenBank/DDBJ databases">
        <authorList>
            <person name="Kucharzyk K."/>
            <person name="Murdoch R.W."/>
            <person name="Higgins S."/>
            <person name="Loffler F."/>
        </authorList>
    </citation>
    <scope>NUCLEOTIDE SEQUENCE</scope>
</reference>
<protein>
    <submittedName>
        <fullName evidence="1">Uncharacterized protein</fullName>
    </submittedName>
</protein>
<dbReference type="AlphaFoldDB" id="A0A644WR00"/>
<evidence type="ECO:0000313" key="1">
    <source>
        <dbReference type="EMBL" id="MPM06087.1"/>
    </source>
</evidence>
<sequence>MSLLDTYLHNLKFVVLTDRETGEAFTIYFDYTLPNMHVEIFGRAISEFAAKGRRIGISGGGRITKIGNYIVLHSRSGQYGRYEDADALQLAPMHPMLCDQGFVFLSKSGEDNAMVVVREYEAKTE</sequence>